<dbReference type="InterPro" id="IPR006577">
    <property type="entry name" value="UAS"/>
</dbReference>
<dbReference type="Gene3D" id="3.40.30.10">
    <property type="entry name" value="Glutaredoxin"/>
    <property type="match status" value="1"/>
</dbReference>
<dbReference type="Pfam" id="PF14555">
    <property type="entry name" value="UBA_4"/>
    <property type="match status" value="1"/>
</dbReference>
<protein>
    <recommendedName>
        <fullName evidence="3">UBX domain-containing protein</fullName>
    </recommendedName>
</protein>
<keyword evidence="5" id="KW-1185">Reference proteome</keyword>
<dbReference type="SMART" id="SM00166">
    <property type="entry name" value="UBX"/>
    <property type="match status" value="1"/>
</dbReference>
<dbReference type="SUPFAM" id="SSF52833">
    <property type="entry name" value="Thioredoxin-like"/>
    <property type="match status" value="1"/>
</dbReference>
<evidence type="ECO:0000313" key="5">
    <source>
        <dbReference type="Proteomes" id="UP001301350"/>
    </source>
</evidence>
<dbReference type="PROSITE" id="PS50033">
    <property type="entry name" value="UBX"/>
    <property type="match status" value="1"/>
</dbReference>
<dbReference type="GO" id="GO:0005783">
    <property type="term" value="C:endoplasmic reticulum"/>
    <property type="evidence" value="ECO:0007669"/>
    <property type="project" value="TreeGrafter"/>
</dbReference>
<accession>A0AAV9IVT5</accession>
<proteinExistence type="predicted"/>
<sequence>MDVGSETARERLELFKTVSSVEDDRVAEAILAANAWDVERAVNAFLNDDGALTGASAASTATTAAPVSVASTELRRRAGGRAGSDSTAARTDAPLPLHPEAPPSLPPVSYLWSALQSGVGALLRYPLRWLHMLCSLCVSLVARALRVPAHYVRGRPLTLRGVAAADDFERFFRHRYGDDCPHPGFFRGTYQEALRYSMEANKFVLVYLHSELHHASDGFVRRVLSDPELVRFIDDHFVFCAASVHRSAEAAELAEYLTPLAYPYMAVVYGSRRWPQGQLIDLRVFSDADWSVHDDASAPLSAIDVLLWLQNVIVEYGESLRRAQELREQREASRRLREEQDREFHRSLEADRAAEQQRQREQQRMREAIEQAEERERAERERRETRRAALPAEPPAGTEGAAAVLLRLPDGSRQERRFPAQATFAPLFDWADACCAVDLSTHAFHTSFPKRAFRHPEDRDVPLADAGLVPRGALLVLERPREQPEENGEGDRASIGRSSDMQAPDAGHEGTSTS</sequence>
<comment type="caution">
    <text evidence="4">The sequence shown here is derived from an EMBL/GenBank/DDBJ whole genome shotgun (WGS) entry which is preliminary data.</text>
</comment>
<dbReference type="InterPro" id="IPR050730">
    <property type="entry name" value="UBX_domain-protein"/>
</dbReference>
<feature type="compositionally biased region" description="Basic and acidic residues" evidence="2">
    <location>
        <begin position="330"/>
        <end position="387"/>
    </location>
</feature>
<feature type="domain" description="UBX" evidence="3">
    <location>
        <begin position="397"/>
        <end position="476"/>
    </location>
</feature>
<evidence type="ECO:0000313" key="4">
    <source>
        <dbReference type="EMBL" id="KAK4536442.1"/>
    </source>
</evidence>
<gene>
    <name evidence="4" type="ORF">CDCA_CDCA08G2467</name>
</gene>
<dbReference type="SUPFAM" id="SSF54236">
    <property type="entry name" value="Ubiquitin-like"/>
    <property type="match status" value="1"/>
</dbReference>
<evidence type="ECO:0000256" key="1">
    <source>
        <dbReference type="ARBA" id="ARBA00023054"/>
    </source>
</evidence>
<dbReference type="Gene3D" id="3.10.20.90">
    <property type="entry name" value="Phosphatidylinositol 3-kinase Catalytic Subunit, Chain A, domain 1"/>
    <property type="match status" value="1"/>
</dbReference>
<name>A0AAV9IVT5_CYACA</name>
<dbReference type="GO" id="GO:0036503">
    <property type="term" value="P:ERAD pathway"/>
    <property type="evidence" value="ECO:0007669"/>
    <property type="project" value="TreeGrafter"/>
</dbReference>
<dbReference type="Pfam" id="PF00789">
    <property type="entry name" value="UBX"/>
    <property type="match status" value="1"/>
</dbReference>
<dbReference type="PANTHER" id="PTHR23322:SF1">
    <property type="entry name" value="FAS-ASSOCIATED FACTOR 2"/>
    <property type="match status" value="1"/>
</dbReference>
<dbReference type="AlphaFoldDB" id="A0AAV9IVT5"/>
<evidence type="ECO:0000259" key="3">
    <source>
        <dbReference type="PROSITE" id="PS50033"/>
    </source>
</evidence>
<dbReference type="Gene3D" id="1.10.8.10">
    <property type="entry name" value="DNA helicase RuvA subunit, C-terminal domain"/>
    <property type="match status" value="1"/>
</dbReference>
<reference evidence="4 5" key="1">
    <citation type="submission" date="2022-07" db="EMBL/GenBank/DDBJ databases">
        <title>Genome-wide signatures of adaptation to extreme environments.</title>
        <authorList>
            <person name="Cho C.H."/>
            <person name="Yoon H.S."/>
        </authorList>
    </citation>
    <scope>NUCLEOTIDE SEQUENCE [LARGE SCALE GENOMIC DNA]</scope>
    <source>
        <strain evidence="4 5">DBV 063 E5</strain>
    </source>
</reference>
<feature type="compositionally biased region" description="Low complexity" evidence="2">
    <location>
        <begin position="388"/>
        <end position="401"/>
    </location>
</feature>
<dbReference type="CDD" id="cd01767">
    <property type="entry name" value="UBX"/>
    <property type="match status" value="1"/>
</dbReference>
<feature type="region of interest" description="Disordered" evidence="2">
    <location>
        <begin position="75"/>
        <end position="99"/>
    </location>
</feature>
<dbReference type="InterPro" id="IPR036249">
    <property type="entry name" value="Thioredoxin-like_sf"/>
</dbReference>
<dbReference type="PANTHER" id="PTHR23322">
    <property type="entry name" value="FAS-ASSOCIATED PROTEIN"/>
    <property type="match status" value="1"/>
</dbReference>
<dbReference type="EMBL" id="JANCYW010000008">
    <property type="protein sequence ID" value="KAK4536442.1"/>
    <property type="molecule type" value="Genomic_DNA"/>
</dbReference>
<dbReference type="SMART" id="SM00594">
    <property type="entry name" value="UAS"/>
    <property type="match status" value="1"/>
</dbReference>
<dbReference type="InterPro" id="IPR001012">
    <property type="entry name" value="UBX_dom"/>
</dbReference>
<evidence type="ECO:0000256" key="2">
    <source>
        <dbReference type="SAM" id="MobiDB-lite"/>
    </source>
</evidence>
<dbReference type="Proteomes" id="UP001301350">
    <property type="component" value="Unassembled WGS sequence"/>
</dbReference>
<dbReference type="InterPro" id="IPR029071">
    <property type="entry name" value="Ubiquitin-like_domsf"/>
</dbReference>
<feature type="region of interest" description="Disordered" evidence="2">
    <location>
        <begin position="476"/>
        <end position="514"/>
    </location>
</feature>
<feature type="region of interest" description="Disordered" evidence="2">
    <location>
        <begin position="330"/>
        <end position="401"/>
    </location>
</feature>
<feature type="compositionally biased region" description="Basic and acidic residues" evidence="2">
    <location>
        <begin position="478"/>
        <end position="494"/>
    </location>
</feature>
<organism evidence="4 5">
    <name type="scientific">Cyanidium caldarium</name>
    <name type="common">Red alga</name>
    <dbReference type="NCBI Taxonomy" id="2771"/>
    <lineage>
        <taxon>Eukaryota</taxon>
        <taxon>Rhodophyta</taxon>
        <taxon>Bangiophyceae</taxon>
        <taxon>Cyanidiales</taxon>
        <taxon>Cyanidiaceae</taxon>
        <taxon>Cyanidium</taxon>
    </lineage>
</organism>
<dbReference type="GO" id="GO:0043130">
    <property type="term" value="F:ubiquitin binding"/>
    <property type="evidence" value="ECO:0007669"/>
    <property type="project" value="TreeGrafter"/>
</dbReference>
<keyword evidence="1" id="KW-0175">Coiled coil</keyword>